<evidence type="ECO:0000313" key="16">
    <source>
        <dbReference type="Proteomes" id="UP001219630"/>
    </source>
</evidence>
<dbReference type="NCBIfam" id="TIGR02532">
    <property type="entry name" value="IV_pilin_GFxxxE"/>
    <property type="match status" value="1"/>
</dbReference>
<reference evidence="15 16" key="1">
    <citation type="submission" date="2022-12" db="EMBL/GenBank/DDBJ databases">
        <title>Complete genome sequencing of Dickeya lacustris type strain LMG30899.</title>
        <authorList>
            <person name="Dobhal S."/>
            <person name="Arizala D."/>
            <person name="Arif M."/>
        </authorList>
    </citation>
    <scope>NUCLEOTIDE SEQUENCE [LARGE SCALE GENOMIC DNA]</scope>
    <source>
        <strain evidence="15 16">LMG30899</strain>
    </source>
</reference>
<feature type="transmembrane region" description="Helical" evidence="13">
    <location>
        <begin position="39"/>
        <end position="57"/>
    </location>
</feature>
<evidence type="ECO:0000256" key="8">
    <source>
        <dbReference type="ARBA" id="ARBA00022927"/>
    </source>
</evidence>
<evidence type="ECO:0000256" key="11">
    <source>
        <dbReference type="ARBA" id="ARBA00025772"/>
    </source>
</evidence>
<evidence type="ECO:0000313" key="15">
    <source>
        <dbReference type="EMBL" id="WFN55220.1"/>
    </source>
</evidence>
<keyword evidence="8" id="KW-0653">Protein transport</keyword>
<evidence type="ECO:0000256" key="12">
    <source>
        <dbReference type="ARBA" id="ARBA00030775"/>
    </source>
</evidence>
<evidence type="ECO:0000256" key="4">
    <source>
        <dbReference type="ARBA" id="ARBA00022475"/>
    </source>
</evidence>
<keyword evidence="10 13" id="KW-0472">Membrane</keyword>
<name>A0ABY8G5J7_9GAMM</name>
<proteinExistence type="inferred from homology"/>
<gene>
    <name evidence="15" type="ORF">O1Q98_16610</name>
</gene>
<dbReference type="InterPro" id="IPR045584">
    <property type="entry name" value="Pilin-like"/>
</dbReference>
<dbReference type="Pfam" id="PF12019">
    <property type="entry name" value="GspH"/>
    <property type="match status" value="1"/>
</dbReference>
<feature type="domain" description="General secretion pathway GspH" evidence="14">
    <location>
        <begin position="69"/>
        <end position="168"/>
    </location>
</feature>
<dbReference type="Proteomes" id="UP001219630">
    <property type="component" value="Chromosome"/>
</dbReference>
<sequence length="186" mass="20569">MRNAAQSGARALVIAAPRFRMAAMNNNTRRQNGFSLPELMLVLTVIALLTGSGLYHWQAYRQLLQLEQQARQLLGVLTGIQAQANWRNQTLSLWIKSSAQAWCLVSTESSTDCDNPASVVYYRLHQDVALQESTSPRVVFYGVRNAAQSGHLTLRNPAGKVRLVISGRGRLRLCSEAFSVQGIPLC</sequence>
<organism evidence="15 16">
    <name type="scientific">Dickeya lacustris</name>
    <dbReference type="NCBI Taxonomy" id="2259638"/>
    <lineage>
        <taxon>Bacteria</taxon>
        <taxon>Pseudomonadati</taxon>
        <taxon>Pseudomonadota</taxon>
        <taxon>Gammaproteobacteria</taxon>
        <taxon>Enterobacterales</taxon>
        <taxon>Pectobacteriaceae</taxon>
        <taxon>Dickeya</taxon>
    </lineage>
</organism>
<keyword evidence="9 13" id="KW-1133">Transmembrane helix</keyword>
<evidence type="ECO:0000256" key="7">
    <source>
        <dbReference type="ARBA" id="ARBA00022692"/>
    </source>
</evidence>
<keyword evidence="3" id="KW-0813">Transport</keyword>
<evidence type="ECO:0000256" key="5">
    <source>
        <dbReference type="ARBA" id="ARBA00022481"/>
    </source>
</evidence>
<keyword evidence="16" id="KW-1185">Reference proteome</keyword>
<dbReference type="NCBIfam" id="NF007800">
    <property type="entry name" value="PRK10506.1"/>
    <property type="match status" value="1"/>
</dbReference>
<dbReference type="Pfam" id="PF07963">
    <property type="entry name" value="N_methyl"/>
    <property type="match status" value="1"/>
</dbReference>
<keyword evidence="4" id="KW-1003">Cell membrane</keyword>
<evidence type="ECO:0000256" key="13">
    <source>
        <dbReference type="SAM" id="Phobius"/>
    </source>
</evidence>
<evidence type="ECO:0000256" key="2">
    <source>
        <dbReference type="ARBA" id="ARBA00021549"/>
    </source>
</evidence>
<evidence type="ECO:0000259" key="14">
    <source>
        <dbReference type="Pfam" id="PF12019"/>
    </source>
</evidence>
<evidence type="ECO:0000256" key="1">
    <source>
        <dbReference type="ARBA" id="ARBA00004377"/>
    </source>
</evidence>
<evidence type="ECO:0000256" key="10">
    <source>
        <dbReference type="ARBA" id="ARBA00023136"/>
    </source>
</evidence>
<keyword evidence="5" id="KW-0488">Methylation</keyword>
<evidence type="ECO:0000256" key="9">
    <source>
        <dbReference type="ARBA" id="ARBA00022989"/>
    </source>
</evidence>
<dbReference type="InterPro" id="IPR012902">
    <property type="entry name" value="N_methyl_site"/>
</dbReference>
<protein>
    <recommendedName>
        <fullName evidence="2">Type II secretion system protein H</fullName>
    </recommendedName>
    <alternativeName>
        <fullName evidence="12">General secretion pathway protein H</fullName>
    </alternativeName>
</protein>
<dbReference type="EMBL" id="CP114280">
    <property type="protein sequence ID" value="WFN55220.1"/>
    <property type="molecule type" value="Genomic_DNA"/>
</dbReference>
<keyword evidence="7 13" id="KW-0812">Transmembrane</keyword>
<comment type="similarity">
    <text evidence="11">Belongs to the GSP H family.</text>
</comment>
<dbReference type="RefSeq" id="WP_240632728.1">
    <property type="nucleotide sequence ID" value="NZ_CP114280.1"/>
</dbReference>
<comment type="subcellular location">
    <subcellularLocation>
        <location evidence="1">Cell inner membrane</location>
        <topology evidence="1">Single-pass membrane protein</topology>
    </subcellularLocation>
</comment>
<evidence type="ECO:0000256" key="3">
    <source>
        <dbReference type="ARBA" id="ARBA00022448"/>
    </source>
</evidence>
<dbReference type="InterPro" id="IPR022346">
    <property type="entry name" value="T2SS_GspH"/>
</dbReference>
<accession>A0ABY8G5J7</accession>
<dbReference type="SUPFAM" id="SSF54523">
    <property type="entry name" value="Pili subunits"/>
    <property type="match status" value="1"/>
</dbReference>
<evidence type="ECO:0000256" key="6">
    <source>
        <dbReference type="ARBA" id="ARBA00022519"/>
    </source>
</evidence>
<keyword evidence="6" id="KW-0997">Cell inner membrane</keyword>